<protein>
    <submittedName>
        <fullName evidence="1">Uncharacterized protein</fullName>
    </submittedName>
</protein>
<dbReference type="RefSeq" id="WP_143814143.1">
    <property type="nucleotide sequence ID" value="NZ_FUXP01000002.1"/>
</dbReference>
<dbReference type="EMBL" id="FUXP01000002">
    <property type="protein sequence ID" value="SJZ81645.1"/>
    <property type="molecule type" value="Genomic_DNA"/>
</dbReference>
<name>A0A1T4NR86_9GAMM</name>
<organism evidence="1 2">
    <name type="scientific">Lysobacter spongiicola DSM 21749</name>
    <dbReference type="NCBI Taxonomy" id="1122188"/>
    <lineage>
        <taxon>Bacteria</taxon>
        <taxon>Pseudomonadati</taxon>
        <taxon>Pseudomonadota</taxon>
        <taxon>Gammaproteobacteria</taxon>
        <taxon>Lysobacterales</taxon>
        <taxon>Lysobacteraceae</taxon>
        <taxon>Novilysobacter</taxon>
    </lineage>
</organism>
<evidence type="ECO:0000313" key="2">
    <source>
        <dbReference type="Proteomes" id="UP000190061"/>
    </source>
</evidence>
<keyword evidence="2" id="KW-1185">Reference proteome</keyword>
<sequence length="267" mass="29434">MKFSQETLGSSRPSPPTTIMLERDTAYLLLRKSFRDDDSRTGYLGIGKYEITADPGLKQKFFQLAEVLSSRPLPSPRPGRHQNVIRYDFELGGVDHSGVYDLSLGSEFNARLRPFAEIRDELLSRGSPVIGLHPKLQAEASPGAITILLTIINTGRTPLELVGPSGWGRADEGSQATVTVGITSLDGADWLYDLDEEHLVDDRDKYAKVISIHPDQSVRLKFRYPVEERGRLAGKYSVAARMSAIILAPSEFQGVIETGLDSGTLVY</sequence>
<accession>A0A1T4NR86</accession>
<dbReference type="AlphaFoldDB" id="A0A1T4NR86"/>
<reference evidence="1 2" key="1">
    <citation type="submission" date="2017-02" db="EMBL/GenBank/DDBJ databases">
        <authorList>
            <person name="Peterson S.W."/>
        </authorList>
    </citation>
    <scope>NUCLEOTIDE SEQUENCE [LARGE SCALE GENOMIC DNA]</scope>
    <source>
        <strain evidence="1 2">DSM 21749</strain>
    </source>
</reference>
<evidence type="ECO:0000313" key="1">
    <source>
        <dbReference type="EMBL" id="SJZ81645.1"/>
    </source>
</evidence>
<dbReference type="Proteomes" id="UP000190061">
    <property type="component" value="Unassembled WGS sequence"/>
</dbReference>
<gene>
    <name evidence="1" type="ORF">SAMN02745674_00865</name>
</gene>
<proteinExistence type="predicted"/>